<dbReference type="FunFam" id="1.10.375.10:FF:000001">
    <property type="entry name" value="Gag polyprotein"/>
    <property type="match status" value="1"/>
</dbReference>
<keyword evidence="7 28" id="KW-0167">Capsid protein</keyword>
<dbReference type="InterPro" id="IPR008919">
    <property type="entry name" value="Retrov_capsid_N"/>
</dbReference>
<protein>
    <recommendedName>
        <fullName evidence="28">Gag polyprotein</fullName>
    </recommendedName>
    <component>
        <recommendedName>
            <fullName evidence="28">Matrix protein p17</fullName>
            <shortName evidence="28">MA</shortName>
        </recommendedName>
    </component>
</protein>
<keyword evidence="23" id="KW-0472">Membrane</keyword>
<dbReference type="InterPro" id="IPR050195">
    <property type="entry name" value="Primate_lentivir_Gag_pol-like"/>
</dbReference>
<comment type="PTM">
    <molecule>Gag-Pol polyprotein</molecule>
    <text evidence="28">Specific enzymatic cleavages by the viral protease yield mature proteins.</text>
</comment>
<comment type="subcellular location">
    <molecule>Matrix protein p17</molecule>
    <subcellularLocation>
        <location evidence="28">Virion membrane</location>
        <topology evidence="28">Lipid-anchor</topology>
    </subcellularLocation>
    <subcellularLocation>
        <location evidence="28">Host nucleus</location>
    </subcellularLocation>
    <subcellularLocation>
        <location evidence="28">Host cytoplasm</location>
    </subcellularLocation>
</comment>
<dbReference type="Proteomes" id="UP000111862">
    <property type="component" value="Genome"/>
</dbReference>
<evidence type="ECO:0000256" key="28">
    <source>
        <dbReference type="RuleBase" id="RU004487"/>
    </source>
</evidence>
<organismHost>
    <name type="scientific">Homo sapiens</name>
    <name type="common">Human</name>
    <dbReference type="NCBI Taxonomy" id="9606"/>
</organismHost>
<dbReference type="SUPFAM" id="SSF47836">
    <property type="entry name" value="Retroviral matrix proteins"/>
    <property type="match status" value="1"/>
</dbReference>
<dbReference type="Gene3D" id="1.10.1200.30">
    <property type="match status" value="1"/>
</dbReference>
<dbReference type="Gene3D" id="1.20.5.760">
    <property type="entry name" value="Single helix bin"/>
    <property type="match status" value="1"/>
</dbReference>
<feature type="domain" description="CCHC-type" evidence="30">
    <location>
        <begin position="403"/>
        <end position="418"/>
    </location>
</feature>
<evidence type="ECO:0000256" key="15">
    <source>
        <dbReference type="ARBA" id="ARBA00022758"/>
    </source>
</evidence>
<dbReference type="InterPro" id="IPR001878">
    <property type="entry name" value="Znf_CCHC"/>
</dbReference>
<evidence type="ECO:0000256" key="6">
    <source>
        <dbReference type="ARBA" id="ARBA00022553"/>
    </source>
</evidence>
<keyword evidence="8 28" id="KW-1048">Host nucleus</keyword>
<evidence type="ECO:0000256" key="24">
    <source>
        <dbReference type="ARBA" id="ARBA00023200"/>
    </source>
</evidence>
<sequence length="486" mass="54393">MGARATILRGEKLDKWEKIRLRPGGKKHYMLKHIVWASRELEKFALNPGLLETPEGCKQIIKQLQPALQTGTEELKSLFNTVATLYCVHSGIDVRDTKEALDKIEEEQNKIQQKQADGKVSQNYPMVQNLQGQMVHQAISPRTLNAWVKVIEEKAFSPEVIPMFTALSEGATPQDLNTMLNTVGGHQAAIQMLKDTINEEAAEWDRLHPVHAGPVAPGQMREPRGSDIAGATSTLQEQITWMTSNPPVPVGDIYKRWIIMGLNKIVRMYSPVSILDIKQGPKEPFRDYVDRFFKTLRAEQATQEVKNWMTDTLLVQNANPDCKTILRGLGPGATLEEMMTACQGVGGPSHKARVLAEAMSQSNSAIMMQRGNFKGPKRIVKCFNCGKEGHIAKNCRAPRKKGCWKCGKEGHQMKDCTERQANFLGKLWPSHKGRPGNFLQSRPEPTAPPAESFRFEETTPAPKQEPKDREPLTSLRSLFGNDPLSQ</sequence>
<proteinExistence type="inferred from homology"/>
<evidence type="ECO:0000256" key="22">
    <source>
        <dbReference type="ARBA" id="ARBA00023086"/>
    </source>
</evidence>
<dbReference type="PANTHER" id="PTHR40389:SF4">
    <property type="match status" value="1"/>
</dbReference>
<feature type="domain" description="CCHC-type" evidence="30">
    <location>
        <begin position="381"/>
        <end position="396"/>
    </location>
</feature>
<keyword evidence="19" id="KW-1043">Host membrane</keyword>
<evidence type="ECO:0000256" key="23">
    <source>
        <dbReference type="ARBA" id="ARBA00023136"/>
    </source>
</evidence>
<evidence type="ECO:0000256" key="3">
    <source>
        <dbReference type="ARBA" id="ARBA00008364"/>
    </source>
</evidence>
<keyword evidence="6" id="KW-0597">Phosphoprotein</keyword>
<comment type="subcellular location">
    <subcellularLocation>
        <location evidence="1">Host cell membrane</location>
        <topology evidence="1">Lipid-anchor</topology>
    </subcellularLocation>
    <subcellularLocation>
        <location evidence="2">Host endosome</location>
        <location evidence="2">Host multivesicular body</location>
    </subcellularLocation>
    <subcellularLocation>
        <location evidence="26">Virion membrane</location>
        <topology evidence="26">Lipid-anchor</topology>
    </subcellularLocation>
    <subcellularLocation>
        <location evidence="28">Virion</location>
    </subcellularLocation>
    <subcellularLocation>
        <location evidence="28">Host cytoplasm</location>
    </subcellularLocation>
    <subcellularLocation>
        <location evidence="28">Host nucleus</location>
    </subcellularLocation>
</comment>
<keyword evidence="9 28" id="KW-0945">Host-virus interaction</keyword>
<dbReference type="FunFam" id="1.10.1200.30:FF:000001">
    <property type="entry name" value="Gag polyprotein"/>
    <property type="match status" value="1"/>
</dbReference>
<keyword evidence="11" id="KW-1198">Viral budding</keyword>
<evidence type="ECO:0000313" key="31">
    <source>
        <dbReference type="EMBL" id="ABV89695.1"/>
    </source>
</evidence>
<dbReference type="EMBL" id="EU000510">
    <property type="protein sequence ID" value="ABV89695.1"/>
    <property type="molecule type" value="Genomic_DNA"/>
</dbReference>
<evidence type="ECO:0000256" key="13">
    <source>
        <dbReference type="ARBA" id="ARBA00022723"/>
    </source>
</evidence>
<comment type="similarity">
    <text evidence="3">Belongs to the primate lentivirus group gag polyprotein family.</text>
</comment>
<keyword evidence="14" id="KW-0677">Repeat</keyword>
<dbReference type="Pfam" id="PF00098">
    <property type="entry name" value="zf-CCHC"/>
    <property type="match status" value="2"/>
</dbReference>
<evidence type="ECO:0000256" key="18">
    <source>
        <dbReference type="ARBA" id="ARBA00022844"/>
    </source>
</evidence>
<evidence type="ECO:0000256" key="29">
    <source>
        <dbReference type="SAM" id="MobiDB-lite"/>
    </source>
</evidence>
<evidence type="ECO:0000256" key="12">
    <source>
        <dbReference type="ARBA" id="ARBA00022707"/>
    </source>
</evidence>
<dbReference type="PROSITE" id="PS50158">
    <property type="entry name" value="ZF_CCHC"/>
    <property type="match status" value="2"/>
</dbReference>
<keyword evidence="16 27" id="KW-0863">Zinc-finger</keyword>
<keyword evidence="17 28" id="KW-0862">Zinc</keyword>
<dbReference type="Pfam" id="PF08705">
    <property type="entry name" value="Gag_p6"/>
    <property type="match status" value="1"/>
</dbReference>
<keyword evidence="24 28" id="KW-1035">Host cytoplasm</keyword>
<evidence type="ECO:0000256" key="21">
    <source>
        <dbReference type="ARBA" id="ARBA00023046"/>
    </source>
</evidence>
<name>A8T7Y7_HV1</name>
<evidence type="ECO:0000256" key="8">
    <source>
        <dbReference type="ARBA" id="ARBA00022562"/>
    </source>
</evidence>
<reference evidence="31 32" key="1">
    <citation type="journal article" date="2008" name="AIDS Res. Hum. Retroviruses">
        <title>Characterization of B/C recombinants of near full-length HIV type 1 from northeastern India with mosaics identical to ARE195FL but with a different ancestral origin.</title>
        <authorList>
            <person name="Lakhashe S."/>
            <person name="Tripathy S."/>
            <person name="Paranjape R."/>
            <person name="Bhattacharya J."/>
        </authorList>
    </citation>
    <scope>NUCLEOTIDE SEQUENCE [LARGE SCALE GENOMIC DNA]</scope>
    <source>
        <strain evidence="31">INDNARI-0218437</strain>
    </source>
</reference>
<dbReference type="GO" id="GO:0008270">
    <property type="term" value="F:zinc ion binding"/>
    <property type="evidence" value="ECO:0007669"/>
    <property type="project" value="UniProtKB-KW"/>
</dbReference>
<dbReference type="GO" id="GO:0020002">
    <property type="term" value="C:host cell plasma membrane"/>
    <property type="evidence" value="ECO:0007669"/>
    <property type="project" value="UniProtKB-SubCell"/>
</dbReference>
<keyword evidence="22 28" id="KW-0543">Viral nucleoprotein</keyword>
<evidence type="ECO:0000256" key="11">
    <source>
        <dbReference type="ARBA" id="ARBA00022637"/>
    </source>
</evidence>
<dbReference type="InterPro" id="IPR008916">
    <property type="entry name" value="Retrov_capsid_C"/>
</dbReference>
<dbReference type="InterPro" id="IPR012344">
    <property type="entry name" value="Matrix_HIV/RSV_N"/>
</dbReference>
<evidence type="ECO:0000256" key="14">
    <source>
        <dbReference type="ARBA" id="ARBA00022737"/>
    </source>
</evidence>
<dbReference type="Pfam" id="PF00607">
    <property type="entry name" value="Gag_p24"/>
    <property type="match status" value="1"/>
</dbReference>
<keyword evidence="4" id="KW-1187">Viral budding via the host ESCRT complexes</keyword>
<dbReference type="Gene3D" id="1.10.150.90">
    <property type="entry name" value="Immunodeficiency lentiviruses, gag gene matrix protein p17"/>
    <property type="match status" value="1"/>
</dbReference>
<keyword evidence="20 28" id="KW-0694">RNA-binding</keyword>
<evidence type="ECO:0000256" key="9">
    <source>
        <dbReference type="ARBA" id="ARBA00022581"/>
    </source>
</evidence>
<dbReference type="SUPFAM" id="SSF47353">
    <property type="entry name" value="Retrovirus capsid dimerization domain-like"/>
    <property type="match status" value="1"/>
</dbReference>
<evidence type="ECO:0000256" key="27">
    <source>
        <dbReference type="PROSITE-ProRule" id="PRU00047"/>
    </source>
</evidence>
<evidence type="ECO:0000259" key="30">
    <source>
        <dbReference type="PROSITE" id="PS50158"/>
    </source>
</evidence>
<dbReference type="GO" id="GO:0019013">
    <property type="term" value="C:viral nucleocapsid"/>
    <property type="evidence" value="ECO:0007669"/>
    <property type="project" value="UniProtKB-KW"/>
</dbReference>
<dbReference type="InterPro" id="IPR000071">
    <property type="entry name" value="Lentvrl_matrix_N"/>
</dbReference>
<evidence type="ECO:0000313" key="32">
    <source>
        <dbReference type="Proteomes" id="UP000111862"/>
    </source>
</evidence>
<dbReference type="PANTHER" id="PTHR40389">
    <property type="entry name" value="ENDOGENOUS RETROVIRUS GROUP K MEMBER 24 GAG POLYPROTEIN-RELATED"/>
    <property type="match status" value="1"/>
</dbReference>
<dbReference type="GO" id="GO:0039702">
    <property type="term" value="P:viral budding via host ESCRT complex"/>
    <property type="evidence" value="ECO:0007669"/>
    <property type="project" value="UniProtKB-KW"/>
</dbReference>
<dbReference type="SUPFAM" id="SSF57756">
    <property type="entry name" value="Retrovirus zinc finger-like domains"/>
    <property type="match status" value="1"/>
</dbReference>
<gene>
    <name evidence="31" type="primary">gag</name>
</gene>
<evidence type="ECO:0000256" key="10">
    <source>
        <dbReference type="ARBA" id="ARBA00022612"/>
    </source>
</evidence>
<dbReference type="Gene3D" id="4.10.60.10">
    <property type="entry name" value="Zinc finger, CCHC-type"/>
    <property type="match status" value="1"/>
</dbReference>
<dbReference type="Pfam" id="PF19317">
    <property type="entry name" value="Gag_p24_C"/>
    <property type="match status" value="1"/>
</dbReference>
<keyword evidence="18 28" id="KW-0946">Virion</keyword>
<evidence type="ECO:0000256" key="16">
    <source>
        <dbReference type="ARBA" id="ARBA00022771"/>
    </source>
</evidence>
<keyword evidence="13 28" id="KW-0479">Metal-binding</keyword>
<keyword evidence="15" id="KW-0688">Ribosomal frameshifting</keyword>
<dbReference type="Gene3D" id="1.10.375.10">
    <property type="entry name" value="Human Immunodeficiency Virus Type 1 Capsid Protein"/>
    <property type="match status" value="1"/>
</dbReference>
<accession>A8T7Y7</accession>
<dbReference type="GO" id="GO:0075523">
    <property type="term" value="P:viral translational frameshifting"/>
    <property type="evidence" value="ECO:0007669"/>
    <property type="project" value="UniProtKB-KW"/>
</dbReference>
<dbReference type="GO" id="GO:0072494">
    <property type="term" value="C:host multivesicular body"/>
    <property type="evidence" value="ECO:0007669"/>
    <property type="project" value="UniProtKB-SubCell"/>
</dbReference>
<evidence type="ECO:0000256" key="1">
    <source>
        <dbReference type="ARBA" id="ARBA00004425"/>
    </source>
</evidence>
<dbReference type="Gene3D" id="6.10.250.390">
    <property type="match status" value="1"/>
</dbReference>
<dbReference type="PRINTS" id="PR00234">
    <property type="entry name" value="HIV1MATRIX"/>
</dbReference>
<evidence type="ECO:0000256" key="25">
    <source>
        <dbReference type="ARBA" id="ARBA00023288"/>
    </source>
</evidence>
<keyword evidence="12" id="KW-0519">Myristate</keyword>
<dbReference type="GO" id="GO:0003723">
    <property type="term" value="F:RNA binding"/>
    <property type="evidence" value="ECO:0007669"/>
    <property type="project" value="UniProtKB-KW"/>
</dbReference>
<keyword evidence="25" id="KW-0449">Lipoprotein</keyword>
<evidence type="ECO:0000256" key="2">
    <source>
        <dbReference type="ARBA" id="ARBA00004560"/>
    </source>
</evidence>
<evidence type="ECO:0000256" key="4">
    <source>
        <dbReference type="ARBA" id="ARBA00022462"/>
    </source>
</evidence>
<dbReference type="GO" id="GO:0005198">
    <property type="term" value="F:structural molecule activity"/>
    <property type="evidence" value="ECO:0007669"/>
    <property type="project" value="InterPro"/>
</dbReference>
<dbReference type="GO" id="GO:0055036">
    <property type="term" value="C:virion membrane"/>
    <property type="evidence" value="ECO:0007669"/>
    <property type="project" value="UniProtKB-SubCell"/>
</dbReference>
<dbReference type="InterPro" id="IPR045345">
    <property type="entry name" value="Gag_p24_C"/>
</dbReference>
<evidence type="ECO:0000256" key="5">
    <source>
        <dbReference type="ARBA" id="ARBA00022511"/>
    </source>
</evidence>
<dbReference type="SMART" id="SM00343">
    <property type="entry name" value="ZnF_C2HC"/>
    <property type="match status" value="2"/>
</dbReference>
<evidence type="ECO:0000256" key="17">
    <source>
        <dbReference type="ARBA" id="ARBA00022833"/>
    </source>
</evidence>
<evidence type="ECO:0000256" key="19">
    <source>
        <dbReference type="ARBA" id="ARBA00022870"/>
    </source>
</evidence>
<dbReference type="GO" id="GO:0042025">
    <property type="term" value="C:host cell nucleus"/>
    <property type="evidence" value="ECO:0007669"/>
    <property type="project" value="UniProtKB-SubCell"/>
</dbReference>
<dbReference type="FunFam" id="4.10.60.10:FF:000001">
    <property type="entry name" value="Gag polyprotein"/>
    <property type="match status" value="1"/>
</dbReference>
<keyword evidence="21" id="KW-1039">Host endosome</keyword>
<keyword evidence="10" id="KW-1188">Viral release from host cell</keyword>
<dbReference type="Pfam" id="PF00540">
    <property type="entry name" value="Gag_p17"/>
    <property type="match status" value="1"/>
</dbReference>
<dbReference type="InterPro" id="IPR036875">
    <property type="entry name" value="Znf_CCHC_sf"/>
</dbReference>
<dbReference type="SUPFAM" id="SSF47943">
    <property type="entry name" value="Retrovirus capsid protein, N-terminal core domain"/>
    <property type="match status" value="1"/>
</dbReference>
<dbReference type="InterPro" id="IPR014817">
    <property type="entry name" value="Gag_p6"/>
</dbReference>
<evidence type="ECO:0000256" key="20">
    <source>
        <dbReference type="ARBA" id="ARBA00022884"/>
    </source>
</evidence>
<evidence type="ECO:0000256" key="26">
    <source>
        <dbReference type="ARBA" id="ARBA00037826"/>
    </source>
</evidence>
<evidence type="ECO:0000256" key="7">
    <source>
        <dbReference type="ARBA" id="ARBA00022561"/>
    </source>
</evidence>
<organism evidence="31 32">
    <name type="scientific">Human immunodeficiency virus type 1</name>
    <name type="common">HIV-1</name>
    <dbReference type="NCBI Taxonomy" id="11676"/>
    <lineage>
        <taxon>Viruses</taxon>
        <taxon>Riboviria</taxon>
        <taxon>Pararnavirae</taxon>
        <taxon>Artverviricota</taxon>
        <taxon>Revtraviricetes</taxon>
        <taxon>Ortervirales</taxon>
        <taxon>Retroviridae</taxon>
        <taxon>Orthoretrovirinae</taxon>
        <taxon>Lentivirus</taxon>
        <taxon>Lentivirus humimdef1</taxon>
    </lineage>
</organism>
<keyword evidence="5" id="KW-1032">Host cell membrane</keyword>
<dbReference type="InterPro" id="IPR010999">
    <property type="entry name" value="Retrovr_matrix"/>
</dbReference>
<feature type="region of interest" description="Disordered" evidence="29">
    <location>
        <begin position="427"/>
        <end position="486"/>
    </location>
</feature>